<dbReference type="PANTHER" id="PTHR43293">
    <property type="entry name" value="ACETATE COA-TRANSFERASE YDIF"/>
    <property type="match status" value="1"/>
</dbReference>
<dbReference type="PANTHER" id="PTHR43293:SF1">
    <property type="entry name" value="ACETATE COA-TRANSFERASE YDIF"/>
    <property type="match status" value="1"/>
</dbReference>
<dbReference type="Proteomes" id="UP000723714">
    <property type="component" value="Unassembled WGS sequence"/>
</dbReference>
<reference evidence="3 4" key="1">
    <citation type="submission" date="2021-06" db="EMBL/GenBank/DDBJ databases">
        <title>Faecalicatena sp. nov. isolated from porcine feces.</title>
        <authorList>
            <person name="Oh B.S."/>
            <person name="Lee J.H."/>
        </authorList>
    </citation>
    <scope>NUCLEOTIDE SEQUENCE [LARGE SCALE GENOMIC DNA]</scope>
    <source>
        <strain evidence="3 4">AGMB00832</strain>
    </source>
</reference>
<dbReference type="SMART" id="SM00882">
    <property type="entry name" value="CoA_trans"/>
    <property type="match status" value="1"/>
</dbReference>
<dbReference type="GO" id="GO:0016740">
    <property type="term" value="F:transferase activity"/>
    <property type="evidence" value="ECO:0007669"/>
    <property type="project" value="UniProtKB-KW"/>
</dbReference>
<sequence length="531" mass="58198">MIKANFITAEEAARFVKDGMTICPVGMTLVSASESVLKALEASFLETQHPAGLTLLHSCGQSDRKDGIQHFAHEGMVTRIIGSHWGLQPRWMEMIAGNKVEAYCLPQGQIAQLYRSMACGLPGKMSKVGLGTFVDPRLEGGKMNDRTKELEDIVEIMDYHGEEYMFYKQVPIDICLIRGTECDEMGNLTTDEEAMKLEVLAAVMAAKRFGGKVIAQVKRVVQTGTINPKNVTVPGVFIDGIVVCENPETDHRQTSSWYFDPSYSGQARVPQNAIEPLPMSVRKFIGRRAIEEVYPGCVVNLGTGIPNDVIGNISNEEGINDDIMITVESGIYGGVQAGGIDFGIGQNLYAMIGHHEQMDYYNGAGVDVTFMGFGELDGQGNINATKMGPRCTGCGGFIDITQNAKKVVFCGTFTASGCKFSFKDHKLTIENEGKIRKMVSEVAQYSFNGKISREKGQEVYIVTERAVFQLVPDGVMLIEIAPGIDLQTQVLDLMDFEPIISKDLKVMDEALFNEGPVGMRDLIMSKNTQAD</sequence>
<accession>A0ABS6D7Z9</accession>
<comment type="caution">
    <text evidence="3">The sequence shown here is derived from an EMBL/GenBank/DDBJ whole genome shotgun (WGS) entry which is preliminary data.</text>
</comment>
<keyword evidence="1 2" id="KW-0808">Transferase</keyword>
<protein>
    <submittedName>
        <fullName evidence="3">Acyl CoA:acetate/3-ketoacid CoA transferase</fullName>
    </submittedName>
</protein>
<dbReference type="InterPro" id="IPR004165">
    <property type="entry name" value="CoA_trans_fam_I"/>
</dbReference>
<evidence type="ECO:0000256" key="2">
    <source>
        <dbReference type="PIRNR" id="PIRNR000858"/>
    </source>
</evidence>
<gene>
    <name evidence="3" type="ORF">HGO97_017750</name>
</gene>
<dbReference type="Pfam" id="PF01144">
    <property type="entry name" value="CoA_trans"/>
    <property type="match status" value="1"/>
</dbReference>
<evidence type="ECO:0000313" key="4">
    <source>
        <dbReference type="Proteomes" id="UP000723714"/>
    </source>
</evidence>
<proteinExistence type="inferred from homology"/>
<dbReference type="PIRSF" id="PIRSF000858">
    <property type="entry name" value="SCOT-t"/>
    <property type="match status" value="1"/>
</dbReference>
<dbReference type="RefSeq" id="WP_216244268.1">
    <property type="nucleotide sequence ID" value="NZ_JABACJ020000020.1"/>
</dbReference>
<name>A0ABS6D7Z9_9FIRM</name>
<keyword evidence="4" id="KW-1185">Reference proteome</keyword>
<dbReference type="EMBL" id="JABACJ020000020">
    <property type="protein sequence ID" value="MBU3877651.1"/>
    <property type="molecule type" value="Genomic_DNA"/>
</dbReference>
<dbReference type="InterPro" id="IPR014388">
    <property type="entry name" value="3-oxoacid_CoA-transferase"/>
</dbReference>
<evidence type="ECO:0000313" key="3">
    <source>
        <dbReference type="EMBL" id="MBU3877651.1"/>
    </source>
</evidence>
<organism evidence="3 4">
    <name type="scientific">Faecalicatena faecalis</name>
    <dbReference type="NCBI Taxonomy" id="2726362"/>
    <lineage>
        <taxon>Bacteria</taxon>
        <taxon>Bacillati</taxon>
        <taxon>Bacillota</taxon>
        <taxon>Clostridia</taxon>
        <taxon>Lachnospirales</taxon>
        <taxon>Lachnospiraceae</taxon>
        <taxon>Faecalicatena</taxon>
    </lineage>
</organism>
<comment type="similarity">
    <text evidence="2">Belongs to the 3-oxoacid CoA-transferase family.</text>
</comment>
<evidence type="ECO:0000256" key="1">
    <source>
        <dbReference type="ARBA" id="ARBA00022679"/>
    </source>
</evidence>